<name>N2AEN9_9FIRM</name>
<sequence>MSYFYYKRQIYKKGRIVKNREVLCQLLKLKRELHIKCTVPVIEYPEAASPMLIGFFHHILVLPTEQYDLEELFFILKHELIHLKRGDIYFKQLFVVANVVHWFNLLVWIMQKEAAVDMELSCDERVTKDTDYVTRKAYTETLLSTLHKQSSKKTALSTQFYGGKQIMKKRFKNILAKKRKEKWNSCFDLCHYFNSQFGNACGLFSYEGKYK</sequence>
<feature type="domain" description="Peptidase M56" evidence="1">
    <location>
        <begin position="2"/>
        <end position="174"/>
    </location>
</feature>
<dbReference type="PANTHER" id="PTHR34978">
    <property type="entry name" value="POSSIBLE SENSOR-TRANSDUCER PROTEIN BLAR"/>
    <property type="match status" value="1"/>
</dbReference>
<dbReference type="PANTHER" id="PTHR34978:SF3">
    <property type="entry name" value="SLR0241 PROTEIN"/>
    <property type="match status" value="1"/>
</dbReference>
<keyword evidence="3" id="KW-1185">Reference proteome</keyword>
<dbReference type="AlphaFoldDB" id="N2AEN9"/>
<dbReference type="CDD" id="cd07341">
    <property type="entry name" value="M56_BlaR1_MecR1_like"/>
    <property type="match status" value="1"/>
</dbReference>
<protein>
    <recommendedName>
        <fullName evidence="1">Peptidase M56 domain-containing protein</fullName>
    </recommendedName>
</protein>
<dbReference type="Proteomes" id="UP000012589">
    <property type="component" value="Unassembled WGS sequence"/>
</dbReference>
<organism evidence="2 3">
    <name type="scientific">Eubacterium plexicaudatum ASF492</name>
    <dbReference type="NCBI Taxonomy" id="1235802"/>
    <lineage>
        <taxon>Bacteria</taxon>
        <taxon>Bacillati</taxon>
        <taxon>Bacillota</taxon>
        <taxon>Clostridia</taxon>
        <taxon>Eubacteriales</taxon>
        <taxon>Eubacteriaceae</taxon>
        <taxon>Eubacterium</taxon>
    </lineage>
</organism>
<proteinExistence type="predicted"/>
<evidence type="ECO:0000259" key="1">
    <source>
        <dbReference type="Pfam" id="PF05569"/>
    </source>
</evidence>
<dbReference type="OrthoDB" id="9804799at2"/>
<reference evidence="2 3" key="1">
    <citation type="journal article" date="2014" name="Genome Announc.">
        <title>Draft genome sequences of the altered schaedler flora, a defined bacterial community from gnotobiotic mice.</title>
        <authorList>
            <person name="Wannemuehler M.J."/>
            <person name="Overstreet A.M."/>
            <person name="Ward D.V."/>
            <person name="Phillips G.J."/>
        </authorList>
    </citation>
    <scope>NUCLEOTIDE SEQUENCE [LARGE SCALE GENOMIC DNA]</scope>
    <source>
        <strain evidence="2 3">ASF492</strain>
    </source>
</reference>
<accession>N2AEN9</accession>
<gene>
    <name evidence="2" type="ORF">C823_02026</name>
</gene>
<evidence type="ECO:0000313" key="2">
    <source>
        <dbReference type="EMBL" id="EMZ27887.1"/>
    </source>
</evidence>
<dbReference type="eggNOG" id="COG4219">
    <property type="taxonomic scope" value="Bacteria"/>
</dbReference>
<dbReference type="InterPro" id="IPR008756">
    <property type="entry name" value="Peptidase_M56"/>
</dbReference>
<dbReference type="Pfam" id="PF05569">
    <property type="entry name" value="Peptidase_M56"/>
    <property type="match status" value="1"/>
</dbReference>
<evidence type="ECO:0000313" key="3">
    <source>
        <dbReference type="Proteomes" id="UP000012589"/>
    </source>
</evidence>
<dbReference type="InterPro" id="IPR052173">
    <property type="entry name" value="Beta-lactam_resp_regulator"/>
</dbReference>
<dbReference type="EMBL" id="AQFT01000066">
    <property type="protein sequence ID" value="EMZ27887.1"/>
    <property type="molecule type" value="Genomic_DNA"/>
</dbReference>
<dbReference type="PATRIC" id="fig|1235802.3.peg.2147"/>
<comment type="caution">
    <text evidence="2">The sequence shown here is derived from an EMBL/GenBank/DDBJ whole genome shotgun (WGS) entry which is preliminary data.</text>
</comment>
<dbReference type="HOGENOM" id="CLU_113246_0_0_9"/>
<dbReference type="STRING" id="1235802.C823_02026"/>